<evidence type="ECO:0000313" key="4">
    <source>
        <dbReference type="EMBL" id="EPT02144.1"/>
    </source>
</evidence>
<dbReference type="InterPro" id="IPR020946">
    <property type="entry name" value="Flavin_mOase-like"/>
</dbReference>
<dbReference type="GO" id="GO:0050660">
    <property type="term" value="F:flavin adenine dinucleotide binding"/>
    <property type="evidence" value="ECO:0007669"/>
    <property type="project" value="InterPro"/>
</dbReference>
<keyword evidence="3" id="KW-0560">Oxidoreductase</keyword>
<accession>S8EFZ2</accession>
<dbReference type="InterPro" id="IPR050982">
    <property type="entry name" value="Auxin_biosynth/cation_transpt"/>
</dbReference>
<dbReference type="GO" id="GO:0050661">
    <property type="term" value="F:NADP binding"/>
    <property type="evidence" value="ECO:0007669"/>
    <property type="project" value="InterPro"/>
</dbReference>
<dbReference type="InterPro" id="IPR036188">
    <property type="entry name" value="FAD/NAD-bd_sf"/>
</dbReference>
<sequence>MTDLQEKASSWLAKFALAAFQADIDAVTDCFLPNGWLRDALVFTWNTRALEGRAKIAAYLKDTLPPLHLSNFKLDTEDGLNPEPSLEKGLATGFTFETLDRRGHGYAYLLPDGDEWRALSVFMMVSDIKGHEERGHELGTFNGHTLSWEEVHGARREAIEKNPYVIIVGAGQTGLHIAARFKQMNIPALVVERHAVVGDQWRQRYPTLSLHTTKNHHTLLYQPYPKNWPTYTPRDKVADWLKQYVDSQDLVVWTKSQVKPGATYDSIAKRWNVVVRRDDQDVELHPVHVILATSALGAPRIPDILGADVFKGAVYHASKYMGGEPYAGKDCIVVGAGNTSADLCQDLSFRGAKSVTMVQRSSTCVVHIDTVAGAMAKVYPDGVPYEICDIKFNAMPINLQRAMAREREAEMWEKEKPLHDQLRKGGVKLNMGTDGSGQHFLIFERSGGTSHRVDVGCAPLIESGKVKVRQGVEIERFTENGVVFSDGSKQPADLVIWATGYLDPRLSHRDIYGAEVVDNTSPFWGLDDEGEIRGVYRPTGHPALWYAGGDFASSRFMSKQLALQIKARELGLCPL</sequence>
<reference evidence="4 5" key="1">
    <citation type="journal article" date="2012" name="Science">
        <title>The Paleozoic origin of enzymatic lignin decomposition reconstructed from 31 fungal genomes.</title>
        <authorList>
            <person name="Floudas D."/>
            <person name="Binder M."/>
            <person name="Riley R."/>
            <person name="Barry K."/>
            <person name="Blanchette R.A."/>
            <person name="Henrissat B."/>
            <person name="Martinez A.T."/>
            <person name="Otillar R."/>
            <person name="Spatafora J.W."/>
            <person name="Yadav J.S."/>
            <person name="Aerts A."/>
            <person name="Benoit I."/>
            <person name="Boyd A."/>
            <person name="Carlson A."/>
            <person name="Copeland A."/>
            <person name="Coutinho P.M."/>
            <person name="de Vries R.P."/>
            <person name="Ferreira P."/>
            <person name="Findley K."/>
            <person name="Foster B."/>
            <person name="Gaskell J."/>
            <person name="Glotzer D."/>
            <person name="Gorecki P."/>
            <person name="Heitman J."/>
            <person name="Hesse C."/>
            <person name="Hori C."/>
            <person name="Igarashi K."/>
            <person name="Jurgens J.A."/>
            <person name="Kallen N."/>
            <person name="Kersten P."/>
            <person name="Kohler A."/>
            <person name="Kuees U."/>
            <person name="Kumar T.K.A."/>
            <person name="Kuo A."/>
            <person name="LaButti K."/>
            <person name="Larrondo L.F."/>
            <person name="Lindquist E."/>
            <person name="Ling A."/>
            <person name="Lombard V."/>
            <person name="Lucas S."/>
            <person name="Lundell T."/>
            <person name="Martin R."/>
            <person name="McLaughlin D.J."/>
            <person name="Morgenstern I."/>
            <person name="Morin E."/>
            <person name="Murat C."/>
            <person name="Nagy L.G."/>
            <person name="Nolan M."/>
            <person name="Ohm R.A."/>
            <person name="Patyshakuliyeva A."/>
            <person name="Rokas A."/>
            <person name="Ruiz-Duenas F.J."/>
            <person name="Sabat G."/>
            <person name="Salamov A."/>
            <person name="Samejima M."/>
            <person name="Schmutz J."/>
            <person name="Slot J.C."/>
            <person name="St John F."/>
            <person name="Stenlid J."/>
            <person name="Sun H."/>
            <person name="Sun S."/>
            <person name="Syed K."/>
            <person name="Tsang A."/>
            <person name="Wiebenga A."/>
            <person name="Young D."/>
            <person name="Pisabarro A."/>
            <person name="Eastwood D.C."/>
            <person name="Martin F."/>
            <person name="Cullen D."/>
            <person name="Grigoriev I.V."/>
            <person name="Hibbett D.S."/>
        </authorList>
    </citation>
    <scope>NUCLEOTIDE SEQUENCE</scope>
    <source>
        <strain evidence="5">FP-58527</strain>
    </source>
</reference>
<dbReference type="EMBL" id="KE504137">
    <property type="protein sequence ID" value="EPT02144.1"/>
    <property type="molecule type" value="Genomic_DNA"/>
</dbReference>
<gene>
    <name evidence="4" type="ORF">FOMPIDRAFT_53356</name>
</gene>
<dbReference type="InParanoid" id="S8EFZ2"/>
<dbReference type="PANTHER" id="PTHR43539:SF68">
    <property type="entry name" value="FLAVIN-BINDING MONOOXYGENASE-LIKE PROTEIN (AFU_ORTHOLOGUE AFUA_4G09220)"/>
    <property type="match status" value="1"/>
</dbReference>
<dbReference type="HOGENOM" id="CLU_015676_1_0_1"/>
<keyword evidence="4" id="KW-0503">Monooxygenase</keyword>
<dbReference type="PANTHER" id="PTHR43539">
    <property type="entry name" value="FLAVIN-BINDING MONOOXYGENASE-LIKE PROTEIN (AFU_ORTHOLOGUE AFUA_4G09220)"/>
    <property type="match status" value="1"/>
</dbReference>
<keyword evidence="1" id="KW-0285">Flavoprotein</keyword>
<dbReference type="AlphaFoldDB" id="S8EFZ2"/>
<dbReference type="eggNOG" id="KOG1399">
    <property type="taxonomic scope" value="Eukaryota"/>
</dbReference>
<dbReference type="Gene3D" id="3.50.50.60">
    <property type="entry name" value="FAD/NAD(P)-binding domain"/>
    <property type="match status" value="1"/>
</dbReference>
<organism evidence="4 5">
    <name type="scientific">Fomitopsis schrenkii</name>
    <name type="common">Brown rot fungus</name>
    <dbReference type="NCBI Taxonomy" id="2126942"/>
    <lineage>
        <taxon>Eukaryota</taxon>
        <taxon>Fungi</taxon>
        <taxon>Dikarya</taxon>
        <taxon>Basidiomycota</taxon>
        <taxon>Agaricomycotina</taxon>
        <taxon>Agaricomycetes</taxon>
        <taxon>Polyporales</taxon>
        <taxon>Fomitopsis</taxon>
    </lineage>
</organism>
<dbReference type="STRING" id="743788.S8EFZ2"/>
<dbReference type="OrthoDB" id="74360at2759"/>
<evidence type="ECO:0000256" key="2">
    <source>
        <dbReference type="ARBA" id="ARBA00022827"/>
    </source>
</evidence>
<dbReference type="Proteomes" id="UP000015241">
    <property type="component" value="Unassembled WGS sequence"/>
</dbReference>
<name>S8EFZ2_FOMSC</name>
<protein>
    <submittedName>
        <fullName evidence="4">Dimethylaniline monooxygenase</fullName>
    </submittedName>
</protein>
<dbReference type="GO" id="GO:0004499">
    <property type="term" value="F:N,N-dimethylaniline monooxygenase activity"/>
    <property type="evidence" value="ECO:0007669"/>
    <property type="project" value="InterPro"/>
</dbReference>
<dbReference type="Pfam" id="PF00743">
    <property type="entry name" value="FMO-like"/>
    <property type="match status" value="1"/>
</dbReference>
<evidence type="ECO:0000313" key="5">
    <source>
        <dbReference type="Proteomes" id="UP000015241"/>
    </source>
</evidence>
<keyword evidence="2" id="KW-0274">FAD</keyword>
<dbReference type="SUPFAM" id="SSF51905">
    <property type="entry name" value="FAD/NAD(P)-binding domain"/>
    <property type="match status" value="2"/>
</dbReference>
<proteinExistence type="predicted"/>
<evidence type="ECO:0000256" key="1">
    <source>
        <dbReference type="ARBA" id="ARBA00022630"/>
    </source>
</evidence>
<keyword evidence="5" id="KW-1185">Reference proteome</keyword>
<evidence type="ECO:0000256" key="3">
    <source>
        <dbReference type="ARBA" id="ARBA00023002"/>
    </source>
</evidence>